<dbReference type="Gene3D" id="1.10.10.60">
    <property type="entry name" value="Homeodomain-like"/>
    <property type="match status" value="1"/>
</dbReference>
<evidence type="ECO:0000256" key="1">
    <source>
        <dbReference type="ARBA" id="ARBA00004123"/>
    </source>
</evidence>
<evidence type="ECO:0000256" key="6">
    <source>
        <dbReference type="SAM" id="MobiDB-lite"/>
    </source>
</evidence>
<feature type="compositionally biased region" description="Polar residues" evidence="6">
    <location>
        <begin position="322"/>
        <end position="332"/>
    </location>
</feature>
<dbReference type="GO" id="GO:0003677">
    <property type="term" value="F:DNA binding"/>
    <property type="evidence" value="ECO:0007669"/>
    <property type="project" value="UniProtKB-KW"/>
</dbReference>
<dbReference type="Pfam" id="PF26575">
    <property type="entry name" value="HHO5_N"/>
    <property type="match status" value="1"/>
</dbReference>
<keyword evidence="3" id="KW-0238">DNA-binding</keyword>
<dbReference type="InterPro" id="IPR058673">
    <property type="entry name" value="HHO5-like_N"/>
</dbReference>
<dbReference type="AlphaFoldDB" id="A0A371G174"/>
<dbReference type="PANTHER" id="PTHR31003">
    <property type="entry name" value="MYB FAMILY TRANSCRIPTION FACTOR"/>
    <property type="match status" value="1"/>
</dbReference>
<organism evidence="8 9">
    <name type="scientific">Mucuna pruriens</name>
    <name type="common">Velvet bean</name>
    <name type="synonym">Dolichos pruriens</name>
    <dbReference type="NCBI Taxonomy" id="157652"/>
    <lineage>
        <taxon>Eukaryota</taxon>
        <taxon>Viridiplantae</taxon>
        <taxon>Streptophyta</taxon>
        <taxon>Embryophyta</taxon>
        <taxon>Tracheophyta</taxon>
        <taxon>Spermatophyta</taxon>
        <taxon>Magnoliopsida</taxon>
        <taxon>eudicotyledons</taxon>
        <taxon>Gunneridae</taxon>
        <taxon>Pentapetalae</taxon>
        <taxon>rosids</taxon>
        <taxon>fabids</taxon>
        <taxon>Fabales</taxon>
        <taxon>Fabaceae</taxon>
        <taxon>Papilionoideae</taxon>
        <taxon>50 kb inversion clade</taxon>
        <taxon>NPAAA clade</taxon>
        <taxon>indigoferoid/millettioid clade</taxon>
        <taxon>Phaseoleae</taxon>
        <taxon>Mucuna</taxon>
    </lineage>
</organism>
<dbReference type="FunFam" id="1.10.10.60:FF:000002">
    <property type="entry name" value="Myb family transcription factor"/>
    <property type="match status" value="1"/>
</dbReference>
<feature type="region of interest" description="Disordered" evidence="6">
    <location>
        <begin position="322"/>
        <end position="358"/>
    </location>
</feature>
<dbReference type="Proteomes" id="UP000257109">
    <property type="component" value="Unassembled WGS sequence"/>
</dbReference>
<dbReference type="OrthoDB" id="1908613at2759"/>
<dbReference type="InterPro" id="IPR001005">
    <property type="entry name" value="SANT/Myb"/>
</dbReference>
<accession>A0A371G174</accession>
<proteinExistence type="predicted"/>
<dbReference type="SUPFAM" id="SSF46689">
    <property type="entry name" value="Homeodomain-like"/>
    <property type="match status" value="1"/>
</dbReference>
<comment type="subcellular location">
    <subcellularLocation>
        <location evidence="1">Nucleus</location>
    </subcellularLocation>
</comment>
<keyword evidence="9" id="KW-1185">Reference proteome</keyword>
<dbReference type="InterPro" id="IPR044787">
    <property type="entry name" value="HHO5-like"/>
</dbReference>
<evidence type="ECO:0000259" key="7">
    <source>
        <dbReference type="PROSITE" id="PS51294"/>
    </source>
</evidence>
<evidence type="ECO:0000313" key="8">
    <source>
        <dbReference type="EMBL" id="RDX84270.1"/>
    </source>
</evidence>
<evidence type="ECO:0000256" key="4">
    <source>
        <dbReference type="ARBA" id="ARBA00023163"/>
    </source>
</evidence>
<feature type="region of interest" description="Disordered" evidence="6">
    <location>
        <begin position="203"/>
        <end position="240"/>
    </location>
</feature>
<keyword evidence="2" id="KW-0805">Transcription regulation</keyword>
<name>A0A371G174_MUCPR</name>
<dbReference type="InterPro" id="IPR017930">
    <property type="entry name" value="Myb_dom"/>
</dbReference>
<evidence type="ECO:0000256" key="5">
    <source>
        <dbReference type="ARBA" id="ARBA00023242"/>
    </source>
</evidence>
<dbReference type="PROSITE" id="PS51294">
    <property type="entry name" value="HTH_MYB"/>
    <property type="match status" value="1"/>
</dbReference>
<dbReference type="NCBIfam" id="TIGR01557">
    <property type="entry name" value="myb_SHAQKYF"/>
    <property type="match status" value="1"/>
</dbReference>
<evidence type="ECO:0000256" key="2">
    <source>
        <dbReference type="ARBA" id="ARBA00023015"/>
    </source>
</evidence>
<reference evidence="8" key="1">
    <citation type="submission" date="2018-05" db="EMBL/GenBank/DDBJ databases">
        <title>Draft genome of Mucuna pruriens seed.</title>
        <authorList>
            <person name="Nnadi N.E."/>
            <person name="Vos R."/>
            <person name="Hasami M.H."/>
            <person name="Devisetty U.K."/>
            <person name="Aguiy J.C."/>
        </authorList>
    </citation>
    <scope>NUCLEOTIDE SEQUENCE [LARGE SCALE GENOMIC DNA]</scope>
    <source>
        <strain evidence="8">JCA_2017</strain>
    </source>
</reference>
<protein>
    <submittedName>
        <fullName evidence="8">Myb family transcription factor EFM</fullName>
    </submittedName>
</protein>
<feature type="compositionally biased region" description="Low complexity" evidence="6">
    <location>
        <begin position="216"/>
        <end position="227"/>
    </location>
</feature>
<dbReference type="PANTHER" id="PTHR31003:SF3">
    <property type="entry name" value="HOMEODOMAIN-LIKE SUPERFAMILY PROTEIN-RELATED"/>
    <property type="match status" value="1"/>
</dbReference>
<dbReference type="EMBL" id="QJKJ01007095">
    <property type="protein sequence ID" value="RDX84270.1"/>
    <property type="molecule type" value="Genomic_DNA"/>
</dbReference>
<evidence type="ECO:0000256" key="3">
    <source>
        <dbReference type="ARBA" id="ARBA00023125"/>
    </source>
</evidence>
<feature type="compositionally biased region" description="Basic and acidic residues" evidence="6">
    <location>
        <begin position="339"/>
        <end position="349"/>
    </location>
</feature>
<feature type="domain" description="HTH myb-type" evidence="7">
    <location>
        <begin position="235"/>
        <end position="295"/>
    </location>
</feature>
<dbReference type="Pfam" id="PF00249">
    <property type="entry name" value="Myb_DNA-binding"/>
    <property type="match status" value="1"/>
</dbReference>
<dbReference type="InterPro" id="IPR006447">
    <property type="entry name" value="Myb_dom_plants"/>
</dbReference>
<dbReference type="GO" id="GO:0005634">
    <property type="term" value="C:nucleus"/>
    <property type="evidence" value="ECO:0007669"/>
    <property type="project" value="UniProtKB-SubCell"/>
</dbReference>
<gene>
    <name evidence="8" type="primary">EFM</name>
    <name evidence="8" type="ORF">CR513_34695</name>
</gene>
<keyword evidence="4" id="KW-0804">Transcription</keyword>
<evidence type="ECO:0000313" key="9">
    <source>
        <dbReference type="Proteomes" id="UP000257109"/>
    </source>
</evidence>
<dbReference type="InterPro" id="IPR009057">
    <property type="entry name" value="Homeodomain-like_sf"/>
</dbReference>
<comment type="caution">
    <text evidence="8">The sequence shown here is derived from an EMBL/GenBank/DDBJ whole genome shotgun (WGS) entry which is preliminary data.</text>
</comment>
<dbReference type="GO" id="GO:0003700">
    <property type="term" value="F:DNA-binding transcription factor activity"/>
    <property type="evidence" value="ECO:0007669"/>
    <property type="project" value="InterPro"/>
</dbReference>
<keyword evidence="5" id="KW-0539">Nucleus</keyword>
<sequence>MGLVPQELSLDLRPTFVPKTVTDFLCHLSTTPNASHDNSLLDDFVNRLELELAKIQAFKRELPLCMFLLNDAISALKMESAKCRVQRSEPVLEEFIPLKKDCDQREESEKEKECRDKKNWMSSFQLWNTNDDNNNDNSAYDFDKRQNYKLENKNNGEERQSVAKNLFQYGRNRNGGRGFVMPFSTYPAKKEDCVVNGLSLQTSGTAVKNTREGSDSRTSSCRVVSSTPSPPQPQGRRKQRRCWSLELHHRFVKALEELGGSQAATPKQIRELMKVDGLTNDEVKSHLQKYRLHTRRVPLATAATSHRPAVDLGGLWIQNDSLKGSSSDSPQGPLQFATRSEEGTSRTEGDNMIDDDGQMYIYHAS</sequence>
<dbReference type="STRING" id="157652.A0A371G174"/>